<dbReference type="RefSeq" id="WP_062588334.1">
    <property type="nucleotide sequence ID" value="NZ_LQZQ01000002.1"/>
</dbReference>
<feature type="transmembrane region" description="Helical" evidence="5">
    <location>
        <begin position="181"/>
        <end position="207"/>
    </location>
</feature>
<evidence type="ECO:0000256" key="5">
    <source>
        <dbReference type="HAMAP-Rule" id="MF_00902"/>
    </source>
</evidence>
<keyword evidence="2 5" id="KW-0812">Transmembrane</keyword>
<dbReference type="PRINTS" id="PR01840">
    <property type="entry name" value="TATCFAMILY"/>
</dbReference>
<comment type="caution">
    <text evidence="6">The sequence shown here is derived from an EMBL/GenBank/DDBJ whole genome shotgun (WGS) entry which is preliminary data.</text>
</comment>
<evidence type="ECO:0000313" key="7">
    <source>
        <dbReference type="Proteomes" id="UP000075583"/>
    </source>
</evidence>
<keyword evidence="5" id="KW-0653">Protein transport</keyword>
<dbReference type="EMBL" id="LQZQ01000002">
    <property type="protein sequence ID" value="KYG81426.1"/>
    <property type="molecule type" value="Genomic_DNA"/>
</dbReference>
<dbReference type="Pfam" id="PF00902">
    <property type="entry name" value="TatC"/>
    <property type="match status" value="1"/>
</dbReference>
<dbReference type="Proteomes" id="UP000075583">
    <property type="component" value="Unassembled WGS sequence"/>
</dbReference>
<comment type="subunit">
    <text evidence="5">Forms a complex with TatA.</text>
</comment>
<dbReference type="PANTHER" id="PTHR30371:SF0">
    <property type="entry name" value="SEC-INDEPENDENT PROTEIN TRANSLOCASE PROTEIN TATC, CHLOROPLASTIC-RELATED"/>
    <property type="match status" value="1"/>
</dbReference>
<dbReference type="NCBIfam" id="TIGR00945">
    <property type="entry name" value="tatC"/>
    <property type="match status" value="1"/>
</dbReference>
<dbReference type="GO" id="GO:0065002">
    <property type="term" value="P:intracellular protein transmembrane transport"/>
    <property type="evidence" value="ECO:0007669"/>
    <property type="project" value="TreeGrafter"/>
</dbReference>
<organism evidence="6 7">
    <name type="scientific">Roseivirga ehrenbergii (strain DSM 102268 / JCM 13514 / KCTC 12282 / NCIMB 14502 / KMM 6017)</name>
    <dbReference type="NCBI Taxonomy" id="279360"/>
    <lineage>
        <taxon>Bacteria</taxon>
        <taxon>Pseudomonadati</taxon>
        <taxon>Bacteroidota</taxon>
        <taxon>Cytophagia</taxon>
        <taxon>Cytophagales</taxon>
        <taxon>Roseivirgaceae</taxon>
        <taxon>Roseivirga</taxon>
    </lineage>
</organism>
<proteinExistence type="inferred from homology"/>
<evidence type="ECO:0000256" key="3">
    <source>
        <dbReference type="ARBA" id="ARBA00022989"/>
    </source>
</evidence>
<keyword evidence="3 5" id="KW-1133">Transmembrane helix</keyword>
<dbReference type="GO" id="GO:0009977">
    <property type="term" value="F:proton motive force dependent protein transmembrane transporter activity"/>
    <property type="evidence" value="ECO:0007669"/>
    <property type="project" value="TreeGrafter"/>
</dbReference>
<dbReference type="GO" id="GO:0033281">
    <property type="term" value="C:TAT protein transport complex"/>
    <property type="evidence" value="ECO:0007669"/>
    <property type="project" value="UniProtKB-UniRule"/>
</dbReference>
<keyword evidence="5" id="KW-0811">Translocation</keyword>
<comment type="subcellular location">
    <subcellularLocation>
        <location evidence="5">Cell membrane</location>
        <topology evidence="5">Multi-pass membrane protein</topology>
    </subcellularLocation>
    <subcellularLocation>
        <location evidence="1">Membrane</location>
        <topology evidence="1">Multi-pass membrane protein</topology>
    </subcellularLocation>
</comment>
<evidence type="ECO:0000256" key="1">
    <source>
        <dbReference type="ARBA" id="ARBA00004141"/>
    </source>
</evidence>
<feature type="transmembrane region" description="Helical" evidence="5">
    <location>
        <begin position="25"/>
        <end position="47"/>
    </location>
</feature>
<evidence type="ECO:0000313" key="6">
    <source>
        <dbReference type="EMBL" id="KYG81426.1"/>
    </source>
</evidence>
<dbReference type="AlphaFoldDB" id="A0A150XRS9"/>
<keyword evidence="5" id="KW-0813">Transport</keyword>
<sequence length="273" mass="30606">MALDQLDDKSEMGFLDHLEELRWHLVRSVIAIAVLMITAYIFQGYIWDVVILGPTKSDFWTYQKLCELAEILRSPALCLDEIPISLQNREITGQFVMSITSSAVIGLIVAFPYVFWEIWRFVKPGLRSSEKNASRGAVLVVSFLFLTGVAFGYFIITPLSINFLANYTLSDSIQNLIDIKSILNMLVTLSLACGFMFQLPVVSYFLTKAGLASPALMKRYRKHAFVAILVISAIITPPDVMSQILIAIPIIGLYEVSIVVSRRVEKSTEKKNA</sequence>
<comment type="similarity">
    <text evidence="5">Belongs to the TatC family.</text>
</comment>
<feature type="transmembrane region" description="Helical" evidence="5">
    <location>
        <begin position="95"/>
        <end position="116"/>
    </location>
</feature>
<evidence type="ECO:0000256" key="4">
    <source>
        <dbReference type="ARBA" id="ARBA00023136"/>
    </source>
</evidence>
<dbReference type="PANTHER" id="PTHR30371">
    <property type="entry name" value="SEC-INDEPENDENT PROTEIN TRANSLOCASE PROTEIN TATC"/>
    <property type="match status" value="1"/>
</dbReference>
<feature type="transmembrane region" description="Helical" evidence="5">
    <location>
        <begin position="137"/>
        <end position="161"/>
    </location>
</feature>
<evidence type="ECO:0000256" key="2">
    <source>
        <dbReference type="ARBA" id="ARBA00022692"/>
    </source>
</evidence>
<dbReference type="OrthoDB" id="9777044at2"/>
<dbReference type="STRING" id="279360.MB14_12585"/>
<keyword evidence="7" id="KW-1185">Reference proteome</keyword>
<keyword evidence="5" id="KW-1003">Cell membrane</keyword>
<reference evidence="6" key="1">
    <citation type="submission" date="2016-01" db="EMBL/GenBank/DDBJ databases">
        <title>Genome sequencing of Roseivirga ehrenbergii KMM 6017.</title>
        <authorList>
            <person name="Selvaratnam C."/>
            <person name="Thevarajoo S."/>
            <person name="Goh K.M."/>
            <person name="Ee R."/>
            <person name="Chan K.-G."/>
            <person name="Chong C.S."/>
        </authorList>
    </citation>
    <scope>NUCLEOTIDE SEQUENCE [LARGE SCALE GENOMIC DNA]</scope>
    <source>
        <strain evidence="6">KMM 6017</strain>
    </source>
</reference>
<keyword evidence="4 5" id="KW-0472">Membrane</keyword>
<comment type="caution">
    <text evidence="5">Lacks conserved residue(s) required for the propagation of feature annotation.</text>
</comment>
<dbReference type="HAMAP" id="MF_00902">
    <property type="entry name" value="TatC"/>
    <property type="match status" value="1"/>
</dbReference>
<accession>A0A150XRS9</accession>
<protein>
    <recommendedName>
        <fullName evidence="5">Sec-independent protein translocase protein TatC</fullName>
    </recommendedName>
</protein>
<comment type="function">
    <text evidence="5">Part of the twin-arginine translocation (Tat) system that transports large folded proteins containing a characteristic twin-arginine motif in their signal peptide across membranes.</text>
</comment>
<dbReference type="GO" id="GO:0043953">
    <property type="term" value="P:protein transport by the Tat complex"/>
    <property type="evidence" value="ECO:0007669"/>
    <property type="project" value="UniProtKB-UniRule"/>
</dbReference>
<name>A0A150XRS9_ROSEK</name>
<dbReference type="InterPro" id="IPR002033">
    <property type="entry name" value="TatC"/>
</dbReference>
<gene>
    <name evidence="5" type="primary">tatC</name>
    <name evidence="6" type="ORF">MB14_12585</name>
</gene>